<reference evidence="1 2" key="1">
    <citation type="submission" date="2019-09" db="EMBL/GenBank/DDBJ databases">
        <title>Whole-genome sequence of the purple sulfur bacterium Thiohalocapsa marina DSM 19078.</title>
        <authorList>
            <person name="Kyndt J.A."/>
            <person name="Meyer T.E."/>
        </authorList>
    </citation>
    <scope>NUCLEOTIDE SEQUENCE [LARGE SCALE GENOMIC DNA]</scope>
    <source>
        <strain evidence="1 2">DSM 19078</strain>
    </source>
</reference>
<dbReference type="EMBL" id="VWXX01000014">
    <property type="protein sequence ID" value="KAA6184955.1"/>
    <property type="molecule type" value="Genomic_DNA"/>
</dbReference>
<organism evidence="1 2">
    <name type="scientific">Thiohalocapsa marina</name>
    <dbReference type="NCBI Taxonomy" id="424902"/>
    <lineage>
        <taxon>Bacteria</taxon>
        <taxon>Pseudomonadati</taxon>
        <taxon>Pseudomonadota</taxon>
        <taxon>Gammaproteobacteria</taxon>
        <taxon>Chromatiales</taxon>
        <taxon>Chromatiaceae</taxon>
        <taxon>Thiohalocapsa</taxon>
    </lineage>
</organism>
<keyword evidence="2" id="KW-1185">Reference proteome</keyword>
<sequence>MKSDPKTPGLSVDVAFNRVLAAEQAAREAVASCRQAAADRIARAEQDVRAIGARADARIRRAHAVADRGIACALAQLRQPGSDAADPEASPADAPPQAELVQRLVTALARELTEPPA</sequence>
<name>A0A5M8FQU6_9GAMM</name>
<evidence type="ECO:0000313" key="2">
    <source>
        <dbReference type="Proteomes" id="UP000322981"/>
    </source>
</evidence>
<gene>
    <name evidence="1" type="ORF">F2Q65_10470</name>
</gene>
<dbReference type="Proteomes" id="UP000322981">
    <property type="component" value="Unassembled WGS sequence"/>
</dbReference>
<evidence type="ECO:0000313" key="1">
    <source>
        <dbReference type="EMBL" id="KAA6184955.1"/>
    </source>
</evidence>
<proteinExistence type="predicted"/>
<accession>A0A5M8FQU6</accession>
<dbReference type="AlphaFoldDB" id="A0A5M8FQU6"/>
<comment type="caution">
    <text evidence="1">The sequence shown here is derived from an EMBL/GenBank/DDBJ whole genome shotgun (WGS) entry which is preliminary data.</text>
</comment>
<dbReference type="RefSeq" id="WP_150093113.1">
    <property type="nucleotide sequence ID" value="NZ_JBFUOH010000006.1"/>
</dbReference>
<protein>
    <submittedName>
        <fullName evidence="1">Uncharacterized protein</fullName>
    </submittedName>
</protein>